<reference evidence="5" key="1">
    <citation type="submission" date="2020-05" db="EMBL/GenBank/DDBJ databases">
        <title>WGS assembly of Panicum virgatum.</title>
        <authorList>
            <person name="Lovell J.T."/>
            <person name="Jenkins J."/>
            <person name="Shu S."/>
            <person name="Juenger T.E."/>
            <person name="Schmutz J."/>
        </authorList>
    </citation>
    <scope>NUCLEOTIDE SEQUENCE</scope>
    <source>
        <strain evidence="5">AP13</strain>
    </source>
</reference>
<evidence type="ECO:0000259" key="4">
    <source>
        <dbReference type="Pfam" id="PF08540"/>
    </source>
</evidence>
<evidence type="ECO:0000256" key="2">
    <source>
        <dbReference type="ARBA" id="ARBA00022679"/>
    </source>
</evidence>
<dbReference type="GO" id="GO:0010142">
    <property type="term" value="P:farnesyl diphosphate biosynthetic process, mevalonate pathway"/>
    <property type="evidence" value="ECO:0007669"/>
    <property type="project" value="InterPro"/>
</dbReference>
<comment type="similarity">
    <text evidence="1">Belongs to the thiolase-like superfamily. HMG-CoA synthase family.</text>
</comment>
<dbReference type="GO" id="GO:0004421">
    <property type="term" value="F:hydroxymethylglutaryl-CoA synthase activity"/>
    <property type="evidence" value="ECO:0007669"/>
    <property type="project" value="InterPro"/>
</dbReference>
<organism evidence="5 6">
    <name type="scientific">Panicum virgatum</name>
    <name type="common">Blackwell switchgrass</name>
    <dbReference type="NCBI Taxonomy" id="38727"/>
    <lineage>
        <taxon>Eukaryota</taxon>
        <taxon>Viridiplantae</taxon>
        <taxon>Streptophyta</taxon>
        <taxon>Embryophyta</taxon>
        <taxon>Tracheophyta</taxon>
        <taxon>Spermatophyta</taxon>
        <taxon>Magnoliopsida</taxon>
        <taxon>Liliopsida</taxon>
        <taxon>Poales</taxon>
        <taxon>Poaceae</taxon>
        <taxon>PACMAD clade</taxon>
        <taxon>Panicoideae</taxon>
        <taxon>Panicodae</taxon>
        <taxon>Paniceae</taxon>
        <taxon>Panicinae</taxon>
        <taxon>Panicum</taxon>
        <taxon>Panicum sect. Hiantes</taxon>
    </lineage>
</organism>
<proteinExistence type="inferred from homology"/>
<dbReference type="SUPFAM" id="SSF53901">
    <property type="entry name" value="Thiolase-like"/>
    <property type="match status" value="1"/>
</dbReference>
<keyword evidence="2" id="KW-0808">Transferase</keyword>
<gene>
    <name evidence="5" type="ORF">PVAP13_5KG521200</name>
</gene>
<dbReference type="PANTHER" id="PTHR43323">
    <property type="entry name" value="3-HYDROXY-3-METHYLGLUTARYL COENZYME A SYNTHASE"/>
    <property type="match status" value="1"/>
</dbReference>
<dbReference type="AlphaFoldDB" id="A0A8T0SU56"/>
<keyword evidence="6" id="KW-1185">Reference proteome</keyword>
<evidence type="ECO:0008006" key="7">
    <source>
        <dbReference type="Google" id="ProtNLM"/>
    </source>
</evidence>
<dbReference type="GO" id="GO:0006084">
    <property type="term" value="P:acetyl-CoA metabolic process"/>
    <property type="evidence" value="ECO:0007669"/>
    <property type="project" value="InterPro"/>
</dbReference>
<comment type="caution">
    <text evidence="5">The sequence shown here is derived from an EMBL/GenBank/DDBJ whole genome shotgun (WGS) entry which is preliminary data.</text>
</comment>
<protein>
    <recommendedName>
        <fullName evidence="7">Hydroxymethylglutaryl-CoA synthase</fullName>
    </recommendedName>
</protein>
<sequence length="218" mass="23937">MVSDLPLLPYVVRSGDLISYTAEEGVRILGEGKLLVSDSFPGNERNKYCLSSQKNGNNDIEGVDSSNACYGGTAALLNCVNWVESNSWDGRYGLVVCTDSAVYAEGPARPTGGAAAIAMLIGPNAPISFESKCRASHRAHVYDLYKPDLASEYPLLFSHLEDEKERSQLLGLLAWWRQTEMRSCYCILLDKGWLARENKRSGAFVDSEHVSQVLAYSS</sequence>
<evidence type="ECO:0000259" key="3">
    <source>
        <dbReference type="Pfam" id="PF01154"/>
    </source>
</evidence>
<dbReference type="Pfam" id="PF08540">
    <property type="entry name" value="HMG_CoA_synt_C"/>
    <property type="match status" value="1"/>
</dbReference>
<dbReference type="InterPro" id="IPR000590">
    <property type="entry name" value="HMG_CoA_synt_AS"/>
</dbReference>
<accession>A0A8T0SU56</accession>
<evidence type="ECO:0000313" key="5">
    <source>
        <dbReference type="EMBL" id="KAG2600443.1"/>
    </source>
</evidence>
<dbReference type="EMBL" id="CM029045">
    <property type="protein sequence ID" value="KAG2600443.1"/>
    <property type="molecule type" value="Genomic_DNA"/>
</dbReference>
<feature type="domain" description="Hydroxymethylglutaryl-coenzyme A synthase C-terminal" evidence="4">
    <location>
        <begin position="127"/>
        <end position="159"/>
    </location>
</feature>
<dbReference type="Gene3D" id="3.40.47.10">
    <property type="match status" value="1"/>
</dbReference>
<feature type="domain" description="Hydroxymethylglutaryl-coenzyme A synthase N-terminal" evidence="3">
    <location>
        <begin position="53"/>
        <end position="126"/>
    </location>
</feature>
<dbReference type="InterPro" id="IPR013746">
    <property type="entry name" value="HMG_CoA_synt_C_dom"/>
</dbReference>
<dbReference type="PROSITE" id="PS01226">
    <property type="entry name" value="HMG_COA_SYNTHASE"/>
    <property type="match status" value="1"/>
</dbReference>
<evidence type="ECO:0000313" key="6">
    <source>
        <dbReference type="Proteomes" id="UP000823388"/>
    </source>
</evidence>
<dbReference type="InterPro" id="IPR016039">
    <property type="entry name" value="Thiolase-like"/>
</dbReference>
<dbReference type="PANTHER" id="PTHR43323:SF2">
    <property type="entry name" value="HYDROXYMETHYLGLUTARYL-COA SYNTHASE"/>
    <property type="match status" value="1"/>
</dbReference>
<dbReference type="Pfam" id="PF01154">
    <property type="entry name" value="HMG_CoA_synt_N"/>
    <property type="match status" value="1"/>
</dbReference>
<dbReference type="Proteomes" id="UP000823388">
    <property type="component" value="Chromosome 5K"/>
</dbReference>
<evidence type="ECO:0000256" key="1">
    <source>
        <dbReference type="ARBA" id="ARBA00007061"/>
    </source>
</evidence>
<name>A0A8T0SU56_PANVG</name>
<dbReference type="InterPro" id="IPR013528">
    <property type="entry name" value="HMG_CoA_synth_N"/>
</dbReference>